<keyword evidence="1" id="KW-0732">Signal</keyword>
<sequence length="91" mass="9517">MSISSTAFFPCSLAVLTSAYPLAMRNLPVPLTTGSRTKSSRPITATMLPPYGVPAASTTLFMENNSAGASASRVANTYNPWARPLSAGPRP</sequence>
<evidence type="ECO:0000313" key="2">
    <source>
        <dbReference type="EMBL" id="EEE69621.1"/>
    </source>
</evidence>
<reference evidence="2" key="1">
    <citation type="journal article" date="2005" name="PLoS Biol.">
        <title>The genomes of Oryza sativa: a history of duplications.</title>
        <authorList>
            <person name="Yu J."/>
            <person name="Wang J."/>
            <person name="Lin W."/>
            <person name="Li S."/>
            <person name="Li H."/>
            <person name="Zhou J."/>
            <person name="Ni P."/>
            <person name="Dong W."/>
            <person name="Hu S."/>
            <person name="Zeng C."/>
            <person name="Zhang J."/>
            <person name="Zhang Y."/>
            <person name="Li R."/>
            <person name="Xu Z."/>
            <person name="Li S."/>
            <person name="Li X."/>
            <person name="Zheng H."/>
            <person name="Cong L."/>
            <person name="Lin L."/>
            <person name="Yin J."/>
            <person name="Geng J."/>
            <person name="Li G."/>
            <person name="Shi J."/>
            <person name="Liu J."/>
            <person name="Lv H."/>
            <person name="Li J."/>
            <person name="Wang J."/>
            <person name="Deng Y."/>
            <person name="Ran L."/>
            <person name="Shi X."/>
            <person name="Wang X."/>
            <person name="Wu Q."/>
            <person name="Li C."/>
            <person name="Ren X."/>
            <person name="Wang J."/>
            <person name="Wang X."/>
            <person name="Li D."/>
            <person name="Liu D."/>
            <person name="Zhang X."/>
            <person name="Ji Z."/>
            <person name="Zhao W."/>
            <person name="Sun Y."/>
            <person name="Zhang Z."/>
            <person name="Bao J."/>
            <person name="Han Y."/>
            <person name="Dong L."/>
            <person name="Ji J."/>
            <person name="Chen P."/>
            <person name="Wu S."/>
            <person name="Liu J."/>
            <person name="Xiao Y."/>
            <person name="Bu D."/>
            <person name="Tan J."/>
            <person name="Yang L."/>
            <person name="Ye C."/>
            <person name="Zhang J."/>
            <person name="Xu J."/>
            <person name="Zhou Y."/>
            <person name="Yu Y."/>
            <person name="Zhang B."/>
            <person name="Zhuang S."/>
            <person name="Wei H."/>
            <person name="Liu B."/>
            <person name="Lei M."/>
            <person name="Yu H."/>
            <person name="Li Y."/>
            <person name="Xu H."/>
            <person name="Wei S."/>
            <person name="He X."/>
            <person name="Fang L."/>
            <person name="Zhang Z."/>
            <person name="Zhang Y."/>
            <person name="Huang X."/>
            <person name="Su Z."/>
            <person name="Tong W."/>
            <person name="Li J."/>
            <person name="Tong Z."/>
            <person name="Li S."/>
            <person name="Ye J."/>
            <person name="Wang L."/>
            <person name="Fang L."/>
            <person name="Lei T."/>
            <person name="Chen C."/>
            <person name="Chen H."/>
            <person name="Xu Z."/>
            <person name="Li H."/>
            <person name="Huang H."/>
            <person name="Zhang F."/>
            <person name="Xu H."/>
            <person name="Li N."/>
            <person name="Zhao C."/>
            <person name="Li S."/>
            <person name="Dong L."/>
            <person name="Huang Y."/>
            <person name="Li L."/>
            <person name="Xi Y."/>
            <person name="Qi Q."/>
            <person name="Li W."/>
            <person name="Zhang B."/>
            <person name="Hu W."/>
            <person name="Zhang Y."/>
            <person name="Tian X."/>
            <person name="Jiao Y."/>
            <person name="Liang X."/>
            <person name="Jin J."/>
            <person name="Gao L."/>
            <person name="Zheng W."/>
            <person name="Hao B."/>
            <person name="Liu S."/>
            <person name="Wang W."/>
            <person name="Yuan L."/>
            <person name="Cao M."/>
            <person name="McDermott J."/>
            <person name="Samudrala R."/>
            <person name="Wang J."/>
            <person name="Wong G.K."/>
            <person name="Yang H."/>
        </authorList>
    </citation>
    <scope>NUCLEOTIDE SEQUENCE [LARGE SCALE GENOMIC DNA]</scope>
</reference>
<proteinExistence type="predicted"/>
<reference evidence="2" key="2">
    <citation type="submission" date="2008-12" db="EMBL/GenBank/DDBJ databases">
        <title>Improved gene annotation of the rice (Oryza sativa) genomes.</title>
        <authorList>
            <person name="Wang J."/>
            <person name="Li R."/>
            <person name="Fan W."/>
            <person name="Huang Q."/>
            <person name="Zhang J."/>
            <person name="Zhou Y."/>
            <person name="Hu Y."/>
            <person name="Zi S."/>
            <person name="Li J."/>
            <person name="Ni P."/>
            <person name="Zheng H."/>
            <person name="Zhang Y."/>
            <person name="Zhao M."/>
            <person name="Hao Q."/>
            <person name="McDermott J."/>
            <person name="Samudrala R."/>
            <person name="Kristiansen K."/>
            <person name="Wong G.K.-S."/>
        </authorList>
    </citation>
    <scope>NUCLEOTIDE SEQUENCE</scope>
</reference>
<accession>B9G3C4</accession>
<evidence type="ECO:0000256" key="1">
    <source>
        <dbReference type="SAM" id="SignalP"/>
    </source>
</evidence>
<protein>
    <recommendedName>
        <fullName evidence="3">Secreted protein</fullName>
    </recommendedName>
</protein>
<feature type="chain" id="PRO_5002881844" description="Secreted protein" evidence="1">
    <location>
        <begin position="20"/>
        <end position="91"/>
    </location>
</feature>
<dbReference type="EMBL" id="CM000146">
    <property type="protein sequence ID" value="EEE69621.1"/>
    <property type="molecule type" value="Genomic_DNA"/>
</dbReference>
<dbReference type="AlphaFoldDB" id="B9G3C4"/>
<dbReference type="Proteomes" id="UP000007752">
    <property type="component" value="Chromosome 9"/>
</dbReference>
<feature type="signal peptide" evidence="1">
    <location>
        <begin position="1"/>
        <end position="19"/>
    </location>
</feature>
<name>B9G3C4_ORYSJ</name>
<organism evidence="2">
    <name type="scientific">Oryza sativa subsp. japonica</name>
    <name type="common">Rice</name>
    <dbReference type="NCBI Taxonomy" id="39947"/>
    <lineage>
        <taxon>Eukaryota</taxon>
        <taxon>Viridiplantae</taxon>
        <taxon>Streptophyta</taxon>
        <taxon>Embryophyta</taxon>
        <taxon>Tracheophyta</taxon>
        <taxon>Spermatophyta</taxon>
        <taxon>Magnoliopsida</taxon>
        <taxon>Liliopsida</taxon>
        <taxon>Poales</taxon>
        <taxon>Poaceae</taxon>
        <taxon>BOP clade</taxon>
        <taxon>Oryzoideae</taxon>
        <taxon>Oryzeae</taxon>
        <taxon>Oryzinae</taxon>
        <taxon>Oryza</taxon>
        <taxon>Oryza sativa</taxon>
    </lineage>
</organism>
<gene>
    <name evidence="2" type="ORF">OsJ_29201</name>
</gene>
<evidence type="ECO:0008006" key="3">
    <source>
        <dbReference type="Google" id="ProtNLM"/>
    </source>
</evidence>